<feature type="compositionally biased region" description="Low complexity" evidence="1">
    <location>
        <begin position="300"/>
        <end position="322"/>
    </location>
</feature>
<feature type="compositionally biased region" description="Basic and acidic residues" evidence="1">
    <location>
        <begin position="774"/>
        <end position="786"/>
    </location>
</feature>
<feature type="compositionally biased region" description="Basic and acidic residues" evidence="1">
    <location>
        <begin position="556"/>
        <end position="580"/>
    </location>
</feature>
<feature type="compositionally biased region" description="Pro residues" evidence="1">
    <location>
        <begin position="654"/>
        <end position="663"/>
    </location>
</feature>
<feature type="region of interest" description="Disordered" evidence="1">
    <location>
        <begin position="222"/>
        <end position="322"/>
    </location>
</feature>
<dbReference type="Proteomes" id="UP001289374">
    <property type="component" value="Unassembled WGS sequence"/>
</dbReference>
<protein>
    <recommendedName>
        <fullName evidence="4">COP1-interacting protein 7</fullName>
    </recommendedName>
</protein>
<dbReference type="PANTHER" id="PTHR31008:SF5">
    <property type="entry name" value="EXPRESSED PROTEIN"/>
    <property type="match status" value="1"/>
</dbReference>
<evidence type="ECO:0000256" key="1">
    <source>
        <dbReference type="SAM" id="MobiDB-lite"/>
    </source>
</evidence>
<reference evidence="2" key="1">
    <citation type="submission" date="2020-06" db="EMBL/GenBank/DDBJ databases">
        <authorList>
            <person name="Li T."/>
            <person name="Hu X."/>
            <person name="Zhang T."/>
            <person name="Song X."/>
            <person name="Zhang H."/>
            <person name="Dai N."/>
            <person name="Sheng W."/>
            <person name="Hou X."/>
            <person name="Wei L."/>
        </authorList>
    </citation>
    <scope>NUCLEOTIDE SEQUENCE</scope>
    <source>
        <strain evidence="2">K16</strain>
        <tissue evidence="2">Leaf</tissue>
    </source>
</reference>
<accession>A0AAE1T7W2</accession>
<dbReference type="EMBL" id="JACGWL010000604">
    <property type="protein sequence ID" value="KAK4383135.1"/>
    <property type="molecule type" value="Genomic_DNA"/>
</dbReference>
<feature type="compositionally biased region" description="Basic and acidic residues" evidence="1">
    <location>
        <begin position="908"/>
        <end position="921"/>
    </location>
</feature>
<proteinExistence type="predicted"/>
<feature type="region of interest" description="Disordered" evidence="1">
    <location>
        <begin position="735"/>
        <end position="817"/>
    </location>
</feature>
<gene>
    <name evidence="2" type="ORF">Sango_2803500</name>
</gene>
<evidence type="ECO:0000313" key="2">
    <source>
        <dbReference type="EMBL" id="KAK4383135.1"/>
    </source>
</evidence>
<keyword evidence="3" id="KW-1185">Reference proteome</keyword>
<feature type="region of interest" description="Disordered" evidence="1">
    <location>
        <begin position="883"/>
        <end position="945"/>
    </location>
</feature>
<evidence type="ECO:0008006" key="4">
    <source>
        <dbReference type="Google" id="ProtNLM"/>
    </source>
</evidence>
<feature type="region of interest" description="Disordered" evidence="1">
    <location>
        <begin position="521"/>
        <end position="720"/>
    </location>
</feature>
<dbReference type="AlphaFoldDB" id="A0AAE1T7W2"/>
<feature type="compositionally biased region" description="Polar residues" evidence="1">
    <location>
        <begin position="242"/>
        <end position="257"/>
    </location>
</feature>
<organism evidence="2 3">
    <name type="scientific">Sesamum angolense</name>
    <dbReference type="NCBI Taxonomy" id="2727404"/>
    <lineage>
        <taxon>Eukaryota</taxon>
        <taxon>Viridiplantae</taxon>
        <taxon>Streptophyta</taxon>
        <taxon>Embryophyta</taxon>
        <taxon>Tracheophyta</taxon>
        <taxon>Spermatophyta</taxon>
        <taxon>Magnoliopsida</taxon>
        <taxon>eudicotyledons</taxon>
        <taxon>Gunneridae</taxon>
        <taxon>Pentapetalae</taxon>
        <taxon>asterids</taxon>
        <taxon>lamiids</taxon>
        <taxon>Lamiales</taxon>
        <taxon>Pedaliaceae</taxon>
        <taxon>Sesamum</taxon>
    </lineage>
</organism>
<feature type="compositionally biased region" description="Acidic residues" evidence="1">
    <location>
        <begin position="277"/>
        <end position="290"/>
    </location>
</feature>
<comment type="caution">
    <text evidence="2">The sequence shown here is derived from an EMBL/GenBank/DDBJ whole genome shotgun (WGS) entry which is preliminary data.</text>
</comment>
<feature type="region of interest" description="Disordered" evidence="1">
    <location>
        <begin position="338"/>
        <end position="369"/>
    </location>
</feature>
<feature type="compositionally biased region" description="Basic and acidic residues" evidence="1">
    <location>
        <begin position="692"/>
        <end position="712"/>
    </location>
</feature>
<feature type="compositionally biased region" description="Basic and acidic residues" evidence="1">
    <location>
        <begin position="735"/>
        <end position="746"/>
    </location>
</feature>
<evidence type="ECO:0000313" key="3">
    <source>
        <dbReference type="Proteomes" id="UP001289374"/>
    </source>
</evidence>
<feature type="compositionally biased region" description="Polar residues" evidence="1">
    <location>
        <begin position="887"/>
        <end position="898"/>
    </location>
</feature>
<name>A0AAE1T7W2_9LAMI</name>
<sequence length="999" mass="110298">MELAIDANAPLGYVEFHIFPSQNRYEAYVSYMNKKERVRSGLLEHLLLHSAELKAMNSKGSNAKYKLGPPEDSHDVKWFTKSTLIRFLHIIGSANILDITNSLRNEISQLEEARGFHLSLYAKGIEYQLQNGNLVSVYGSYSNGPGSTPRAEVSDSSKNELLRAMDLRLTALGGELANAFDQAAGSRYSVEEMTDIEKFSQHLGSGDLSESLRKYIEVRQGTEAVETSSSKQVSESDRVSSKVGNNNTTKSLSSETQVRYGVSPAKVAQVERQSSTESDESSFSSEEEQPSVERSRTLIRSASPRRSASPMRRIQIGRSGSRRSTAITIKSLNYFPARERSILPKDPAASDSDEEGSEQAPKKPENNVRRMSVQDAINLFESKQKDQTVDIQKARSLLSASIGAKKSLLRRWSSGMGEDSSHCPQETFAEDAVTVKQNNVENREIKSSSPESEAEPGVASQVYPIEPCGADAKMDSPEKGACSPVVMQEEILPTESTDVGDKLTASAEWSRRKEAELNELLTKMMETKPVKSRTVVPASSKRHSLPSEQRGNFYDQYKERRDEKLRGEATRKKTEKDKQLKAMQQILDAKKSQLTSGNASDAGKKHTMKKMQKPQKSVAQPANPKIESPRPGVVKKAPPRASSVPAMRKSWPSAPSPRAPEPSPAKAHAATSNGATPTRRRSQPTPPVSRPSPKEETSQTRAKTEPLRKPEDLTLDEENLTVSCSSDVVIQNEQRETEECKLHTDMESETAMRSPKKYEDKEGFSQVDPPTEDGMDKVVDPELKAEAEEESTISPTAWVEIEEHEDDPVTSGDTASQMVGSPAYIAPVEASSPRVRNSLSQMLLEESTESDVIAWGNAENPPSMVYHKDAPKGLKRLLKFARKSKNDANSTGWSSPSVFSEGEDDTEDSKFVNKKSAENLLRKATLHSKNNSHQKVSNDYEHPAHTKISKFSAQSLSQQLQEGHVSAPVTTTKGAREFCTPNKMDYPPAAAISEDQVYL</sequence>
<dbReference type="PANTHER" id="PTHR31008">
    <property type="entry name" value="COP1-INTERACTING PROTEIN-RELATED"/>
    <property type="match status" value="1"/>
</dbReference>
<reference evidence="2" key="2">
    <citation type="journal article" date="2024" name="Plant">
        <title>Genomic evolution and insights into agronomic trait innovations of Sesamum species.</title>
        <authorList>
            <person name="Miao H."/>
            <person name="Wang L."/>
            <person name="Qu L."/>
            <person name="Liu H."/>
            <person name="Sun Y."/>
            <person name="Le M."/>
            <person name="Wang Q."/>
            <person name="Wei S."/>
            <person name="Zheng Y."/>
            <person name="Lin W."/>
            <person name="Duan Y."/>
            <person name="Cao H."/>
            <person name="Xiong S."/>
            <person name="Wang X."/>
            <person name="Wei L."/>
            <person name="Li C."/>
            <person name="Ma Q."/>
            <person name="Ju M."/>
            <person name="Zhao R."/>
            <person name="Li G."/>
            <person name="Mu C."/>
            <person name="Tian Q."/>
            <person name="Mei H."/>
            <person name="Zhang T."/>
            <person name="Gao T."/>
            <person name="Zhang H."/>
        </authorList>
    </citation>
    <scope>NUCLEOTIDE SEQUENCE</scope>
    <source>
        <strain evidence="2">K16</strain>
    </source>
</reference>